<dbReference type="STRING" id="61595.SAMN05421644_11522"/>
<dbReference type="InterPro" id="IPR046818">
    <property type="entry name" value="MmeI_C"/>
</dbReference>
<feature type="domain" description="MmeI-like C-terminal" evidence="1">
    <location>
        <begin position="1"/>
        <end position="61"/>
    </location>
</feature>
<dbReference type="AlphaFoldDB" id="A0A1H3EXP8"/>
<dbReference type="Pfam" id="PF20467">
    <property type="entry name" value="MmeI_C"/>
    <property type="match status" value="1"/>
</dbReference>
<evidence type="ECO:0000313" key="2">
    <source>
        <dbReference type="EMBL" id="SDX83365.1"/>
    </source>
</evidence>
<protein>
    <recommendedName>
        <fullName evidence="1">MmeI-like C-terminal domain-containing protein</fullName>
    </recommendedName>
</protein>
<accession>A0A1H3EXP8</accession>
<gene>
    <name evidence="2" type="ORF">SAMN05421644_11522</name>
</gene>
<organism evidence="2 3">
    <name type="scientific">Allochromatium warmingii</name>
    <name type="common">Chromatium warmingii</name>
    <dbReference type="NCBI Taxonomy" id="61595"/>
    <lineage>
        <taxon>Bacteria</taxon>
        <taxon>Pseudomonadati</taxon>
        <taxon>Pseudomonadota</taxon>
        <taxon>Gammaproteobacteria</taxon>
        <taxon>Chromatiales</taxon>
        <taxon>Chromatiaceae</taxon>
        <taxon>Allochromatium</taxon>
    </lineage>
</organism>
<evidence type="ECO:0000313" key="3">
    <source>
        <dbReference type="Proteomes" id="UP000198672"/>
    </source>
</evidence>
<dbReference type="OrthoDB" id="5749002at2"/>
<dbReference type="EMBL" id="FNOW01000015">
    <property type="protein sequence ID" value="SDX83365.1"/>
    <property type="molecule type" value="Genomic_DNA"/>
</dbReference>
<keyword evidence="3" id="KW-1185">Reference proteome</keyword>
<reference evidence="3" key="1">
    <citation type="submission" date="2016-10" db="EMBL/GenBank/DDBJ databases">
        <authorList>
            <person name="Varghese N."/>
            <person name="Submissions S."/>
        </authorList>
    </citation>
    <scope>NUCLEOTIDE SEQUENCE [LARGE SCALE GENOMIC DNA]</scope>
    <source>
        <strain evidence="3">DSM 173</strain>
    </source>
</reference>
<name>A0A1H3EXP8_ALLWA</name>
<sequence>MLDARAAHPNASLAVLYDPLTMSPELVKAHRKLDAAVDAAYSKRKLTSDSDHVVLLFERYQ</sequence>
<proteinExistence type="predicted"/>
<dbReference type="Proteomes" id="UP000198672">
    <property type="component" value="Unassembled WGS sequence"/>
</dbReference>
<evidence type="ECO:0000259" key="1">
    <source>
        <dbReference type="Pfam" id="PF20467"/>
    </source>
</evidence>